<organism evidence="2 3">
    <name type="scientific">Parachaetomium inaequale</name>
    <dbReference type="NCBI Taxonomy" id="2588326"/>
    <lineage>
        <taxon>Eukaryota</taxon>
        <taxon>Fungi</taxon>
        <taxon>Dikarya</taxon>
        <taxon>Ascomycota</taxon>
        <taxon>Pezizomycotina</taxon>
        <taxon>Sordariomycetes</taxon>
        <taxon>Sordariomycetidae</taxon>
        <taxon>Sordariales</taxon>
        <taxon>Chaetomiaceae</taxon>
        <taxon>Parachaetomium</taxon>
    </lineage>
</organism>
<proteinExistence type="predicted"/>
<evidence type="ECO:0000256" key="1">
    <source>
        <dbReference type="SAM" id="MobiDB-lite"/>
    </source>
</evidence>
<feature type="region of interest" description="Disordered" evidence="1">
    <location>
        <begin position="167"/>
        <end position="286"/>
    </location>
</feature>
<name>A0AAN6PFV5_9PEZI</name>
<evidence type="ECO:0000313" key="3">
    <source>
        <dbReference type="Proteomes" id="UP001303115"/>
    </source>
</evidence>
<gene>
    <name evidence="2" type="ORF">C8A01DRAFT_36080</name>
</gene>
<feature type="compositionally biased region" description="Basic and acidic residues" evidence="1">
    <location>
        <begin position="120"/>
        <end position="130"/>
    </location>
</feature>
<reference evidence="3" key="1">
    <citation type="journal article" date="2023" name="Mol. Phylogenet. Evol.">
        <title>Genome-scale phylogeny and comparative genomics of the fungal order Sordariales.</title>
        <authorList>
            <person name="Hensen N."/>
            <person name="Bonometti L."/>
            <person name="Westerberg I."/>
            <person name="Brannstrom I.O."/>
            <person name="Guillou S."/>
            <person name="Cros-Aarteil S."/>
            <person name="Calhoun S."/>
            <person name="Haridas S."/>
            <person name="Kuo A."/>
            <person name="Mondo S."/>
            <person name="Pangilinan J."/>
            <person name="Riley R."/>
            <person name="LaButti K."/>
            <person name="Andreopoulos B."/>
            <person name="Lipzen A."/>
            <person name="Chen C."/>
            <person name="Yan M."/>
            <person name="Daum C."/>
            <person name="Ng V."/>
            <person name="Clum A."/>
            <person name="Steindorff A."/>
            <person name="Ohm R.A."/>
            <person name="Martin F."/>
            <person name="Silar P."/>
            <person name="Natvig D.O."/>
            <person name="Lalanne C."/>
            <person name="Gautier V."/>
            <person name="Ament-Velasquez S.L."/>
            <person name="Kruys A."/>
            <person name="Hutchinson M.I."/>
            <person name="Powell A.J."/>
            <person name="Barry K."/>
            <person name="Miller A.N."/>
            <person name="Grigoriev I.V."/>
            <person name="Debuchy R."/>
            <person name="Gladieux P."/>
            <person name="Hiltunen Thoren M."/>
            <person name="Johannesson H."/>
        </authorList>
    </citation>
    <scope>NUCLEOTIDE SEQUENCE [LARGE SCALE GENOMIC DNA]</scope>
    <source>
        <strain evidence="3">CBS 284.82</strain>
    </source>
</reference>
<feature type="region of interest" description="Disordered" evidence="1">
    <location>
        <begin position="118"/>
        <end position="150"/>
    </location>
</feature>
<protein>
    <submittedName>
        <fullName evidence="2">Uncharacterized protein</fullName>
    </submittedName>
</protein>
<evidence type="ECO:0000313" key="2">
    <source>
        <dbReference type="EMBL" id="KAK4039947.1"/>
    </source>
</evidence>
<dbReference type="AlphaFoldDB" id="A0AAN6PFV5"/>
<dbReference type="EMBL" id="MU854388">
    <property type="protein sequence ID" value="KAK4039947.1"/>
    <property type="molecule type" value="Genomic_DNA"/>
</dbReference>
<comment type="caution">
    <text evidence="2">The sequence shown here is derived from an EMBL/GenBank/DDBJ whole genome shotgun (WGS) entry which is preliminary data.</text>
</comment>
<keyword evidence="3" id="KW-1185">Reference proteome</keyword>
<accession>A0AAN6PFV5</accession>
<dbReference type="Proteomes" id="UP001303115">
    <property type="component" value="Unassembled WGS sequence"/>
</dbReference>
<sequence length="286" mass="31910">MRSLVNTLSGVATLFLSPSEFERYYGGGVSAEHSFERVESGCAACVLAVVGSRQEVLVALRANIKAREKGREPRLLALVEAWMQIAGREEEEREMKAESDTLAEEVRQVRRWMHARRVERRGAEHDDGTRGRSKHRGGLPAGTRIVGGVPMPQVRLHWDGDRQHYDSYRDSYPVGGLDGAEDFEPPSQDEARPEDDWPSGAPPRAPSPFTDDGVGSAGEYAPSHNHRYHEDRPNAQIPEPLFRRRQQHGGESVRDSLDVFSTPKQTGAEGHGQPSQQSTDWGDFYI</sequence>